<accession>T1CWM1</accession>
<feature type="compositionally biased region" description="Basic and acidic residues" evidence="1">
    <location>
        <begin position="47"/>
        <end position="67"/>
    </location>
</feature>
<dbReference type="RefSeq" id="WP_023946754.1">
    <property type="nucleotide sequence ID" value="NZ_BASD01000004.1"/>
</dbReference>
<reference evidence="3 4" key="1">
    <citation type="journal article" date="2013" name="Genome Announc.">
        <title>Draft Genome Sequence of Helicobacter fennelliae Strain MRY12-0050, Isolated from a Bacteremia Patient.</title>
        <authorList>
            <person name="Rimbara E."/>
            <person name="Matsui M."/>
            <person name="Mori S."/>
            <person name="Suzuki S."/>
            <person name="Suzuki M."/>
            <person name="Kim H."/>
            <person name="Sekizuka T."/>
            <person name="Kuroda M."/>
            <person name="Shibayama K."/>
        </authorList>
    </citation>
    <scope>NUCLEOTIDE SEQUENCE [LARGE SCALE GENOMIC DNA]</scope>
    <source>
        <strain evidence="3 4">MRY12-0050</strain>
    </source>
</reference>
<dbReference type="Proteomes" id="UP000018143">
    <property type="component" value="Unassembled WGS sequence"/>
</dbReference>
<proteinExistence type="predicted"/>
<feature type="region of interest" description="Disordered" evidence="1">
    <location>
        <begin position="42"/>
        <end position="67"/>
    </location>
</feature>
<gene>
    <name evidence="3" type="ORF">HFN_1873</name>
</gene>
<organism evidence="3 4">
    <name type="scientific">Helicobacter fennelliae MRY12-0050</name>
    <dbReference type="NCBI Taxonomy" id="1325130"/>
    <lineage>
        <taxon>Bacteria</taxon>
        <taxon>Pseudomonadati</taxon>
        <taxon>Campylobacterota</taxon>
        <taxon>Epsilonproteobacteria</taxon>
        <taxon>Campylobacterales</taxon>
        <taxon>Helicobacteraceae</taxon>
        <taxon>Helicobacter</taxon>
    </lineage>
</organism>
<dbReference type="STRING" id="1325130.HFN_1873"/>
<evidence type="ECO:0000256" key="2">
    <source>
        <dbReference type="SAM" id="SignalP"/>
    </source>
</evidence>
<sequence length="152" mass="16978">MKNIKVVGLSVILASSLSMVSALDLGGLVGATKDLADNTSDIASGKKQKEGEAKKAQKAEADAKRSAEDEKIIKAQMEFTELCKREYHKQKVPFQANTDKETKLFMRSNHWDNILKDVNKGKYDTRDCFQWLTLAKSADGEGFKKETAKYDK</sequence>
<dbReference type="AlphaFoldDB" id="T1CWM1"/>
<name>T1CWM1_9HELI</name>
<keyword evidence="2" id="KW-0732">Signal</keyword>
<feature type="chain" id="PRO_5004586636" evidence="2">
    <location>
        <begin position="25"/>
        <end position="152"/>
    </location>
</feature>
<protein>
    <submittedName>
        <fullName evidence="3">Uncharacterized protein</fullName>
    </submittedName>
</protein>
<evidence type="ECO:0000256" key="1">
    <source>
        <dbReference type="SAM" id="MobiDB-lite"/>
    </source>
</evidence>
<evidence type="ECO:0000313" key="4">
    <source>
        <dbReference type="Proteomes" id="UP000018143"/>
    </source>
</evidence>
<feature type="signal peptide" evidence="2">
    <location>
        <begin position="1"/>
        <end position="24"/>
    </location>
</feature>
<evidence type="ECO:0000313" key="3">
    <source>
        <dbReference type="EMBL" id="GAD18275.1"/>
    </source>
</evidence>
<comment type="caution">
    <text evidence="3">The sequence shown here is derived from an EMBL/GenBank/DDBJ whole genome shotgun (WGS) entry which is preliminary data.</text>
</comment>
<keyword evidence="4" id="KW-1185">Reference proteome</keyword>
<dbReference type="EMBL" id="BASD01000004">
    <property type="protein sequence ID" value="GAD18275.1"/>
    <property type="molecule type" value="Genomic_DNA"/>
</dbReference>